<protein>
    <submittedName>
        <fullName evidence="1">Uncharacterized protein</fullName>
    </submittedName>
</protein>
<gene>
    <name evidence="1" type="ORF">CYNAS_LOCUS3178</name>
</gene>
<comment type="caution">
    <text evidence="1">The sequence shown here is derived from an EMBL/GenBank/DDBJ whole genome shotgun (WGS) entry which is preliminary data.</text>
</comment>
<name>A0AA36DQL4_CYLNA</name>
<evidence type="ECO:0000313" key="2">
    <source>
        <dbReference type="Proteomes" id="UP001176961"/>
    </source>
</evidence>
<dbReference type="AlphaFoldDB" id="A0AA36DQL4"/>
<accession>A0AA36DQL4</accession>
<sequence>MFVDDFHLLAMPYGPVLKATNRALNDYIKNSMCGRNELLIVDRRSLRLYESPDSSEGEKWMHVKHEMRFMKGSVKGLESETCCFVEWDVGWRTHHFTQSALRLAN</sequence>
<dbReference type="Proteomes" id="UP001176961">
    <property type="component" value="Unassembled WGS sequence"/>
</dbReference>
<reference evidence="1" key="1">
    <citation type="submission" date="2023-07" db="EMBL/GenBank/DDBJ databases">
        <authorList>
            <consortium name="CYATHOMIX"/>
        </authorList>
    </citation>
    <scope>NUCLEOTIDE SEQUENCE</scope>
    <source>
        <strain evidence="1">N/A</strain>
    </source>
</reference>
<keyword evidence="2" id="KW-1185">Reference proteome</keyword>
<evidence type="ECO:0000313" key="1">
    <source>
        <dbReference type="EMBL" id="CAJ0591195.1"/>
    </source>
</evidence>
<proteinExistence type="predicted"/>
<organism evidence="1 2">
    <name type="scientific">Cylicocyclus nassatus</name>
    <name type="common">Nematode worm</name>
    <dbReference type="NCBI Taxonomy" id="53992"/>
    <lineage>
        <taxon>Eukaryota</taxon>
        <taxon>Metazoa</taxon>
        <taxon>Ecdysozoa</taxon>
        <taxon>Nematoda</taxon>
        <taxon>Chromadorea</taxon>
        <taxon>Rhabditida</taxon>
        <taxon>Rhabditina</taxon>
        <taxon>Rhabditomorpha</taxon>
        <taxon>Strongyloidea</taxon>
        <taxon>Strongylidae</taxon>
        <taxon>Cylicocyclus</taxon>
    </lineage>
</organism>
<dbReference type="EMBL" id="CATQJL010000001">
    <property type="protein sequence ID" value="CAJ0591195.1"/>
    <property type="molecule type" value="Genomic_DNA"/>
</dbReference>